<evidence type="ECO:0000313" key="1">
    <source>
        <dbReference type="EMBL" id="MCW0484664.1"/>
    </source>
</evidence>
<dbReference type="InterPro" id="IPR006944">
    <property type="entry name" value="Phage/GTA_portal"/>
</dbReference>
<proteinExistence type="predicted"/>
<dbReference type="NCBIfam" id="TIGR01537">
    <property type="entry name" value="portal_HK97"/>
    <property type="match status" value="1"/>
</dbReference>
<protein>
    <submittedName>
        <fullName evidence="1">Phage portal protein</fullName>
    </submittedName>
</protein>
<reference evidence="1" key="1">
    <citation type="submission" date="2022-10" db="EMBL/GenBank/DDBJ databases">
        <title>Gaoshiqiia sediminis gen. nov., sp. nov., isolated from coastal sediment.</title>
        <authorList>
            <person name="Yu W.X."/>
            <person name="Mu D.S."/>
            <person name="Du J.Z."/>
            <person name="Liang Y.Q."/>
        </authorList>
    </citation>
    <scope>NUCLEOTIDE SEQUENCE</scope>
    <source>
        <strain evidence="1">A06</strain>
    </source>
</reference>
<accession>A0AA41Y760</accession>
<dbReference type="EMBL" id="JAPAAF010000045">
    <property type="protein sequence ID" value="MCW0484664.1"/>
    <property type="molecule type" value="Genomic_DNA"/>
</dbReference>
<dbReference type="InterPro" id="IPR006427">
    <property type="entry name" value="Portal_HK97"/>
</dbReference>
<organism evidence="1 2">
    <name type="scientific">Gaoshiqia sediminis</name>
    <dbReference type="NCBI Taxonomy" id="2986998"/>
    <lineage>
        <taxon>Bacteria</taxon>
        <taxon>Pseudomonadati</taxon>
        <taxon>Bacteroidota</taxon>
        <taxon>Bacteroidia</taxon>
        <taxon>Marinilabiliales</taxon>
        <taxon>Prolixibacteraceae</taxon>
        <taxon>Gaoshiqia</taxon>
    </lineage>
</organism>
<keyword evidence="2" id="KW-1185">Reference proteome</keyword>
<evidence type="ECO:0000313" key="2">
    <source>
        <dbReference type="Proteomes" id="UP001163821"/>
    </source>
</evidence>
<comment type="caution">
    <text evidence="1">The sequence shown here is derived from an EMBL/GenBank/DDBJ whole genome shotgun (WGS) entry which is preliminary data.</text>
</comment>
<dbReference type="Proteomes" id="UP001163821">
    <property type="component" value="Unassembled WGS sequence"/>
</dbReference>
<gene>
    <name evidence="1" type="ORF">N2K84_18160</name>
</gene>
<sequence length="247" mass="27789">MNGENILHFKTAIQDGYLGVSPLKSLIFEAGIRQKAALTIRNFYENNAMSPVVLSSNVSDLSKVKELKEFSEKFKLENAGADNAGKVIKLPPGMRLEALNYKLIDADIINTLKFTNQEIISAFGVPSFLMSYETTQSIENQTLEFKTFTLNSILAAYKNEIEVKMFTSSEIEQGYYIDFDYSTMLEADLTTKAAAYKELVTNGLITPNEAIKKIGLGMPINSKYGNLHYQQMQYIPTEERQTTLENK</sequence>
<dbReference type="Pfam" id="PF04860">
    <property type="entry name" value="Phage_portal"/>
    <property type="match status" value="1"/>
</dbReference>
<dbReference type="AlphaFoldDB" id="A0AA41Y760"/>
<name>A0AA41Y760_9BACT</name>